<dbReference type="InterPro" id="IPR004521">
    <property type="entry name" value="Uncharacterised_CHP00451"/>
</dbReference>
<evidence type="ECO:0000313" key="3">
    <source>
        <dbReference type="EMBL" id="MFC4824258.1"/>
    </source>
</evidence>
<keyword evidence="4" id="KW-1185">Reference proteome</keyword>
<name>A0ABD5Q0Y9_9EURY</name>
<dbReference type="Pfam" id="PF01472">
    <property type="entry name" value="PUA"/>
    <property type="match status" value="1"/>
</dbReference>
<organism evidence="3 4">
    <name type="scientific">Halorussus aquaticus</name>
    <dbReference type="NCBI Taxonomy" id="2953748"/>
    <lineage>
        <taxon>Archaea</taxon>
        <taxon>Methanobacteriati</taxon>
        <taxon>Methanobacteriota</taxon>
        <taxon>Stenosarchaea group</taxon>
        <taxon>Halobacteria</taxon>
        <taxon>Halobacteriales</taxon>
        <taxon>Haladaptataceae</taxon>
        <taxon>Halorussus</taxon>
    </lineage>
</organism>
<evidence type="ECO:0000259" key="2">
    <source>
        <dbReference type="SMART" id="SM00359"/>
    </source>
</evidence>
<dbReference type="Proteomes" id="UP001595945">
    <property type="component" value="Unassembled WGS sequence"/>
</dbReference>
<dbReference type="EMBL" id="JBHSHT010000001">
    <property type="protein sequence ID" value="MFC4824258.1"/>
    <property type="molecule type" value="Genomic_DNA"/>
</dbReference>
<proteinExistence type="predicted"/>
<feature type="domain" description="PUA" evidence="2">
    <location>
        <begin position="83"/>
        <end position="157"/>
    </location>
</feature>
<dbReference type="InterPro" id="IPR015947">
    <property type="entry name" value="PUA-like_sf"/>
</dbReference>
<dbReference type="SMART" id="SM00359">
    <property type="entry name" value="PUA"/>
    <property type="match status" value="1"/>
</dbReference>
<dbReference type="InterPro" id="IPR036974">
    <property type="entry name" value="PUA_sf"/>
</dbReference>
<evidence type="ECO:0000256" key="1">
    <source>
        <dbReference type="SAM" id="MobiDB-lite"/>
    </source>
</evidence>
<evidence type="ECO:0000313" key="4">
    <source>
        <dbReference type="Proteomes" id="UP001595945"/>
    </source>
</evidence>
<dbReference type="Gene3D" id="2.30.130.10">
    <property type="entry name" value="PUA domain"/>
    <property type="match status" value="1"/>
</dbReference>
<protein>
    <submittedName>
        <fullName evidence="3">PUA domain-containing protein</fullName>
    </submittedName>
</protein>
<dbReference type="SUPFAM" id="SSF88802">
    <property type="entry name" value="Pre-PUA domain"/>
    <property type="match status" value="1"/>
</dbReference>
<dbReference type="PROSITE" id="PS50890">
    <property type="entry name" value="PUA"/>
    <property type="match status" value="1"/>
</dbReference>
<dbReference type="GeneID" id="73045059"/>
<comment type="caution">
    <text evidence="3">The sequence shown here is derived from an EMBL/GenBank/DDBJ whole genome shotgun (WGS) entry which is preliminary data.</text>
</comment>
<dbReference type="InterPro" id="IPR029402">
    <property type="entry name" value="TGT_C2"/>
</dbReference>
<dbReference type="Pfam" id="PF14810">
    <property type="entry name" value="TGT_C2"/>
    <property type="match status" value="1"/>
</dbReference>
<sequence length="161" mass="16844">MSSGETDDLPRLRTIADYQFGSGVGETLFPESEDPEVKRSSSGRPQQVVADAGRVVTYGTDGRFTLGLEGGRRVAAALEPPAGRVVVGDESEPFVRDGKNVFAKFVAAAGPEVRPGDEVVVVHEDGSLLAVGRAELSADAMTDFDTGMAVMVREGAGDDAD</sequence>
<feature type="region of interest" description="Disordered" evidence="1">
    <location>
        <begin position="23"/>
        <end position="46"/>
    </location>
</feature>
<accession>A0ABD5Q0Y9</accession>
<dbReference type="CDD" id="cd21149">
    <property type="entry name" value="PUA_archaeosine_TGT"/>
    <property type="match status" value="1"/>
</dbReference>
<dbReference type="NCBIfam" id="TIGR00451">
    <property type="entry name" value="unchar_dom_2"/>
    <property type="match status" value="1"/>
</dbReference>
<dbReference type="SUPFAM" id="SSF88697">
    <property type="entry name" value="PUA domain-like"/>
    <property type="match status" value="1"/>
</dbReference>
<gene>
    <name evidence="3" type="ORF">ACFO9K_08280</name>
</gene>
<reference evidence="3 4" key="1">
    <citation type="journal article" date="2019" name="Int. J. Syst. Evol. Microbiol.">
        <title>The Global Catalogue of Microorganisms (GCM) 10K type strain sequencing project: providing services to taxonomists for standard genome sequencing and annotation.</title>
        <authorList>
            <consortium name="The Broad Institute Genomics Platform"/>
            <consortium name="The Broad Institute Genome Sequencing Center for Infectious Disease"/>
            <person name="Wu L."/>
            <person name="Ma J."/>
        </authorList>
    </citation>
    <scope>NUCLEOTIDE SEQUENCE [LARGE SCALE GENOMIC DNA]</scope>
    <source>
        <strain evidence="3 4">XZYJ18</strain>
    </source>
</reference>
<dbReference type="AlphaFoldDB" id="A0ABD5Q0Y9"/>
<dbReference type="RefSeq" id="WP_254269982.1">
    <property type="nucleotide sequence ID" value="NZ_CP100400.1"/>
</dbReference>
<dbReference type="InterPro" id="IPR002478">
    <property type="entry name" value="PUA"/>
</dbReference>
<dbReference type="Gene3D" id="3.10.450.90">
    <property type="entry name" value="ArcTGT, C2 domain"/>
    <property type="match status" value="1"/>
</dbReference>
<dbReference type="InterPro" id="IPR038250">
    <property type="entry name" value="TGT_C2_sf"/>
</dbReference>